<dbReference type="OrthoDB" id="10515890at2759"/>
<name>A0A9P4TK84_CURKU</name>
<dbReference type="AlphaFoldDB" id="A0A9P4TK84"/>
<gene>
    <name evidence="1" type="ORF">E8E13_010462</name>
</gene>
<organism evidence="1 2">
    <name type="scientific">Curvularia kusanoi</name>
    <name type="common">Cochliobolus kusanoi</name>
    <dbReference type="NCBI Taxonomy" id="90978"/>
    <lineage>
        <taxon>Eukaryota</taxon>
        <taxon>Fungi</taxon>
        <taxon>Dikarya</taxon>
        <taxon>Ascomycota</taxon>
        <taxon>Pezizomycotina</taxon>
        <taxon>Dothideomycetes</taxon>
        <taxon>Pleosporomycetidae</taxon>
        <taxon>Pleosporales</taxon>
        <taxon>Pleosporineae</taxon>
        <taxon>Pleosporaceae</taxon>
        <taxon>Curvularia</taxon>
    </lineage>
</organism>
<sequence>MASFNHDELPTLPALRSSGMTDIIIDQSADTALVLHDSNPTGPENGYIFHVSSHVLRRESAYFSTVFRLKWADIRLEHGKHRTDYHSFPISCSFSDSMRALRIVLTAMHKTEWDEIEVETCNLENELPQNVSIDVLIEIMFIADYFQLWTCCIPGLMVQRWFEQFVDDKGDWSLPDEYGPEIMMWWCLGKHFGPLNSKGQGLQKVAELIITRNARGALDSFECPMSQADLDSLEQEREWNSFH</sequence>
<evidence type="ECO:0008006" key="3">
    <source>
        <dbReference type="Google" id="ProtNLM"/>
    </source>
</evidence>
<evidence type="ECO:0000313" key="2">
    <source>
        <dbReference type="Proteomes" id="UP000801428"/>
    </source>
</evidence>
<keyword evidence="2" id="KW-1185">Reference proteome</keyword>
<accession>A0A9P4TK84</accession>
<protein>
    <recommendedName>
        <fullName evidence="3">BTB domain-containing protein</fullName>
    </recommendedName>
</protein>
<reference evidence="1" key="1">
    <citation type="submission" date="2019-04" db="EMBL/GenBank/DDBJ databases">
        <title>Sequencing of skin fungus with MAO and IRED activity.</title>
        <authorList>
            <person name="Marsaioli A.J."/>
            <person name="Bonatto J.M.C."/>
            <person name="Reis Junior O."/>
        </authorList>
    </citation>
    <scope>NUCLEOTIDE SEQUENCE</scope>
    <source>
        <strain evidence="1">30M1</strain>
    </source>
</reference>
<dbReference type="Proteomes" id="UP000801428">
    <property type="component" value="Unassembled WGS sequence"/>
</dbReference>
<comment type="caution">
    <text evidence="1">The sequence shown here is derived from an EMBL/GenBank/DDBJ whole genome shotgun (WGS) entry which is preliminary data.</text>
</comment>
<proteinExistence type="predicted"/>
<dbReference type="EMBL" id="SWKU01000004">
    <property type="protein sequence ID" value="KAF3007802.1"/>
    <property type="molecule type" value="Genomic_DNA"/>
</dbReference>
<evidence type="ECO:0000313" key="1">
    <source>
        <dbReference type="EMBL" id="KAF3007802.1"/>
    </source>
</evidence>